<dbReference type="Proteomes" id="UP000828390">
    <property type="component" value="Unassembled WGS sequence"/>
</dbReference>
<dbReference type="AlphaFoldDB" id="A0A9D4RVZ5"/>
<sequence>MDSRSAALEKDTNTEKATVSTLIDRTTVFSRNMLEMVQDNKKQMSSCMTEITEDNPTGLTPVRSNYNYRRLQNAPVRDGNIGNGDSIEEYRIPEKKQSEYVKCHHPL</sequence>
<name>A0A9D4RVZ5_DREPO</name>
<reference evidence="1" key="2">
    <citation type="submission" date="2020-11" db="EMBL/GenBank/DDBJ databases">
        <authorList>
            <person name="McCartney M.A."/>
            <person name="Auch B."/>
            <person name="Kono T."/>
            <person name="Mallez S."/>
            <person name="Becker A."/>
            <person name="Gohl D.M."/>
            <person name="Silverstein K.A.T."/>
            <person name="Koren S."/>
            <person name="Bechman K.B."/>
            <person name="Herman A."/>
            <person name="Abrahante J.E."/>
            <person name="Garbe J."/>
        </authorList>
    </citation>
    <scope>NUCLEOTIDE SEQUENCE</scope>
    <source>
        <strain evidence="1">Duluth1</strain>
        <tissue evidence="1">Whole animal</tissue>
    </source>
</reference>
<accession>A0A9D4RVZ5</accession>
<organism evidence="1 2">
    <name type="scientific">Dreissena polymorpha</name>
    <name type="common">Zebra mussel</name>
    <name type="synonym">Mytilus polymorpha</name>
    <dbReference type="NCBI Taxonomy" id="45954"/>
    <lineage>
        <taxon>Eukaryota</taxon>
        <taxon>Metazoa</taxon>
        <taxon>Spiralia</taxon>
        <taxon>Lophotrochozoa</taxon>
        <taxon>Mollusca</taxon>
        <taxon>Bivalvia</taxon>
        <taxon>Autobranchia</taxon>
        <taxon>Heteroconchia</taxon>
        <taxon>Euheterodonta</taxon>
        <taxon>Imparidentia</taxon>
        <taxon>Neoheterodontei</taxon>
        <taxon>Myida</taxon>
        <taxon>Dreissenoidea</taxon>
        <taxon>Dreissenidae</taxon>
        <taxon>Dreissena</taxon>
    </lineage>
</organism>
<keyword evidence="2" id="KW-1185">Reference proteome</keyword>
<evidence type="ECO:0000313" key="1">
    <source>
        <dbReference type="EMBL" id="KAH3880858.1"/>
    </source>
</evidence>
<reference evidence="1" key="1">
    <citation type="journal article" date="2019" name="bioRxiv">
        <title>The Genome of the Zebra Mussel, Dreissena polymorpha: A Resource for Invasive Species Research.</title>
        <authorList>
            <person name="McCartney M.A."/>
            <person name="Auch B."/>
            <person name="Kono T."/>
            <person name="Mallez S."/>
            <person name="Zhang Y."/>
            <person name="Obille A."/>
            <person name="Becker A."/>
            <person name="Abrahante J.E."/>
            <person name="Garbe J."/>
            <person name="Badalamenti J.P."/>
            <person name="Herman A."/>
            <person name="Mangelson H."/>
            <person name="Liachko I."/>
            <person name="Sullivan S."/>
            <person name="Sone E.D."/>
            <person name="Koren S."/>
            <person name="Silverstein K.A.T."/>
            <person name="Beckman K.B."/>
            <person name="Gohl D.M."/>
        </authorList>
    </citation>
    <scope>NUCLEOTIDE SEQUENCE</scope>
    <source>
        <strain evidence="1">Duluth1</strain>
        <tissue evidence="1">Whole animal</tissue>
    </source>
</reference>
<comment type="caution">
    <text evidence="1">The sequence shown here is derived from an EMBL/GenBank/DDBJ whole genome shotgun (WGS) entry which is preliminary data.</text>
</comment>
<protein>
    <submittedName>
        <fullName evidence="1">Uncharacterized protein</fullName>
    </submittedName>
</protein>
<evidence type="ECO:0000313" key="2">
    <source>
        <dbReference type="Proteomes" id="UP000828390"/>
    </source>
</evidence>
<proteinExistence type="predicted"/>
<gene>
    <name evidence="1" type="ORF">DPMN_004780</name>
</gene>
<dbReference type="EMBL" id="JAIWYP010000001">
    <property type="protein sequence ID" value="KAH3880858.1"/>
    <property type="molecule type" value="Genomic_DNA"/>
</dbReference>